<feature type="compositionally biased region" description="Low complexity" evidence="3">
    <location>
        <begin position="7"/>
        <end position="22"/>
    </location>
</feature>
<keyword evidence="2" id="KW-0342">GTP-binding</keyword>
<dbReference type="Proteomes" id="UP000815677">
    <property type="component" value="Unassembled WGS sequence"/>
</dbReference>
<dbReference type="Pfam" id="PF00350">
    <property type="entry name" value="Dynamin_N"/>
    <property type="match status" value="1"/>
</dbReference>
<feature type="domain" description="Dynamin GTPase" evidence="4">
    <location>
        <begin position="39"/>
        <end position="226"/>
    </location>
</feature>
<feature type="non-terminal residue" evidence="5">
    <location>
        <position position="1"/>
    </location>
</feature>
<sequence length="293" mass="32463">MPLGSQPTTRTPRTRSSFSSAPQQTARASPACSERAFSSEEPILRLTGMQNRRARLSSAGAGHRYPTTTRSPDHPHARVVRCTPGSPGLRECRQFLHIDKKLTDFGEVRKEIEQETFCVAGQNKGVSKLPISLRIYSPDVLDLTLVDLSGLTKIPLGDQPSDIERQIRNLVTARSQGRQTIGILNKLDLMDAGTNALDNILTGRVYPLKLGFIGVVNRSQQDIISEKSMSAALESETEFFKSHPTYRNIAHKNGTKYLTRTLNLVLMNHIRTTRTASEYTSSLIAIQAAYINT</sequence>
<accession>A0ABQ0KX45</accession>
<dbReference type="Pfam" id="PF01031">
    <property type="entry name" value="Dynamin_M"/>
    <property type="match status" value="1"/>
</dbReference>
<evidence type="ECO:0000259" key="4">
    <source>
        <dbReference type="SMART" id="SM00053"/>
    </source>
</evidence>
<evidence type="ECO:0000313" key="5">
    <source>
        <dbReference type="EMBL" id="GAT43521.1"/>
    </source>
</evidence>
<dbReference type="InterPro" id="IPR027417">
    <property type="entry name" value="P-loop_NTPase"/>
</dbReference>
<dbReference type="InterPro" id="IPR045063">
    <property type="entry name" value="Dynamin_N"/>
</dbReference>
<reference evidence="5" key="1">
    <citation type="submission" date="2014-09" db="EMBL/GenBank/DDBJ databases">
        <title>Genome sequence of the luminous mushroom Mycena chlorophos for searching fungal bioluminescence genes.</title>
        <authorList>
            <person name="Tanaka Y."/>
            <person name="Kasuga D."/>
            <person name="Oba Y."/>
            <person name="Hase S."/>
            <person name="Sato K."/>
            <person name="Oba Y."/>
            <person name="Sakakibara Y."/>
        </authorList>
    </citation>
    <scope>NUCLEOTIDE SEQUENCE</scope>
</reference>
<keyword evidence="1" id="KW-0547">Nucleotide-binding</keyword>
<dbReference type="Gene3D" id="3.40.50.300">
    <property type="entry name" value="P-loop containing nucleotide triphosphate hydrolases"/>
    <property type="match status" value="2"/>
</dbReference>
<dbReference type="EMBL" id="DF839123">
    <property type="protein sequence ID" value="GAT43521.1"/>
    <property type="molecule type" value="Genomic_DNA"/>
</dbReference>
<evidence type="ECO:0000256" key="2">
    <source>
        <dbReference type="ARBA" id="ARBA00023134"/>
    </source>
</evidence>
<dbReference type="SMART" id="SM00053">
    <property type="entry name" value="DYNc"/>
    <property type="match status" value="1"/>
</dbReference>
<proteinExistence type="predicted"/>
<dbReference type="PANTHER" id="PTHR11566">
    <property type="entry name" value="DYNAMIN"/>
    <property type="match status" value="1"/>
</dbReference>
<dbReference type="InterPro" id="IPR001401">
    <property type="entry name" value="Dynamin_GTPase"/>
</dbReference>
<evidence type="ECO:0000313" key="6">
    <source>
        <dbReference type="Proteomes" id="UP000815677"/>
    </source>
</evidence>
<dbReference type="PANTHER" id="PTHR11566:SF235">
    <property type="entry name" value="DYNAMIN-RELATED PROTEIN DNM1"/>
    <property type="match status" value="1"/>
</dbReference>
<dbReference type="InterPro" id="IPR022812">
    <property type="entry name" value="Dynamin"/>
</dbReference>
<dbReference type="SUPFAM" id="SSF52540">
    <property type="entry name" value="P-loop containing nucleoside triphosphate hydrolases"/>
    <property type="match status" value="1"/>
</dbReference>
<feature type="region of interest" description="Disordered" evidence="3">
    <location>
        <begin position="56"/>
        <end position="76"/>
    </location>
</feature>
<keyword evidence="6" id="KW-1185">Reference proteome</keyword>
<evidence type="ECO:0000256" key="3">
    <source>
        <dbReference type="SAM" id="MobiDB-lite"/>
    </source>
</evidence>
<protein>
    <submittedName>
        <fullName evidence="5">Dynamin protein</fullName>
    </submittedName>
</protein>
<gene>
    <name evidence="5" type="ORF">MCHLO_01197</name>
</gene>
<feature type="non-terminal residue" evidence="5">
    <location>
        <position position="293"/>
    </location>
</feature>
<evidence type="ECO:0000256" key="1">
    <source>
        <dbReference type="ARBA" id="ARBA00022741"/>
    </source>
</evidence>
<dbReference type="InterPro" id="IPR000375">
    <property type="entry name" value="Dynamin_stalk"/>
</dbReference>
<name>A0ABQ0KX45_MYCCL</name>
<feature type="region of interest" description="Disordered" evidence="3">
    <location>
        <begin position="1"/>
        <end position="44"/>
    </location>
</feature>
<dbReference type="CDD" id="cd08771">
    <property type="entry name" value="DLP_1"/>
    <property type="match status" value="1"/>
</dbReference>
<organism evidence="5 6">
    <name type="scientific">Mycena chlorophos</name>
    <name type="common">Agaric fungus</name>
    <name type="synonym">Agaricus chlorophos</name>
    <dbReference type="NCBI Taxonomy" id="658473"/>
    <lineage>
        <taxon>Eukaryota</taxon>
        <taxon>Fungi</taxon>
        <taxon>Dikarya</taxon>
        <taxon>Basidiomycota</taxon>
        <taxon>Agaricomycotina</taxon>
        <taxon>Agaricomycetes</taxon>
        <taxon>Agaricomycetidae</taxon>
        <taxon>Agaricales</taxon>
        <taxon>Marasmiineae</taxon>
        <taxon>Mycenaceae</taxon>
        <taxon>Mycena</taxon>
    </lineage>
</organism>